<dbReference type="InterPro" id="IPR050793">
    <property type="entry name" value="CMP-NeuNAc_synthase"/>
</dbReference>
<reference evidence="2" key="1">
    <citation type="submission" date="2022-03" db="EMBL/GenBank/DDBJ databases">
        <authorList>
            <person name="Tunstrom K."/>
        </authorList>
    </citation>
    <scope>NUCLEOTIDE SEQUENCE</scope>
</reference>
<evidence type="ECO:0000313" key="3">
    <source>
        <dbReference type="Proteomes" id="UP001153954"/>
    </source>
</evidence>
<name>A0AAU9V9D4_EUPED</name>
<dbReference type="InterPro" id="IPR029044">
    <property type="entry name" value="Nucleotide-diphossugar_trans"/>
</dbReference>
<dbReference type="Gene3D" id="3.90.550.10">
    <property type="entry name" value="Spore Coat Polysaccharide Biosynthesis Protein SpsA, Chain A"/>
    <property type="match status" value="1"/>
</dbReference>
<evidence type="ECO:0000256" key="1">
    <source>
        <dbReference type="SAM" id="MobiDB-lite"/>
    </source>
</evidence>
<feature type="region of interest" description="Disordered" evidence="1">
    <location>
        <begin position="130"/>
        <end position="163"/>
    </location>
</feature>
<dbReference type="GO" id="GO:0008781">
    <property type="term" value="F:N-acylneuraminate cytidylyltransferase activity"/>
    <property type="evidence" value="ECO:0007669"/>
    <property type="project" value="TreeGrafter"/>
</dbReference>
<accession>A0AAU9V9D4</accession>
<gene>
    <name evidence="2" type="ORF">EEDITHA_LOCUS20815</name>
</gene>
<dbReference type="EMBL" id="CAKOGL010000029">
    <property type="protein sequence ID" value="CAH2106718.1"/>
    <property type="molecule type" value="Genomic_DNA"/>
</dbReference>
<dbReference type="AlphaFoldDB" id="A0AAU9V9D4"/>
<organism evidence="2 3">
    <name type="scientific">Euphydryas editha</name>
    <name type="common">Edith's checkerspot</name>
    <dbReference type="NCBI Taxonomy" id="104508"/>
    <lineage>
        <taxon>Eukaryota</taxon>
        <taxon>Metazoa</taxon>
        <taxon>Ecdysozoa</taxon>
        <taxon>Arthropoda</taxon>
        <taxon>Hexapoda</taxon>
        <taxon>Insecta</taxon>
        <taxon>Pterygota</taxon>
        <taxon>Neoptera</taxon>
        <taxon>Endopterygota</taxon>
        <taxon>Lepidoptera</taxon>
        <taxon>Glossata</taxon>
        <taxon>Ditrysia</taxon>
        <taxon>Papilionoidea</taxon>
        <taxon>Nymphalidae</taxon>
        <taxon>Nymphalinae</taxon>
        <taxon>Euphydryas</taxon>
    </lineage>
</organism>
<dbReference type="InterPro" id="IPR003329">
    <property type="entry name" value="Cytidylyl_trans"/>
</dbReference>
<protein>
    <submittedName>
        <fullName evidence="2">Uncharacterized protein</fullName>
    </submittedName>
</protein>
<dbReference type="SUPFAM" id="SSF53448">
    <property type="entry name" value="Nucleotide-diphospho-sugar transferases"/>
    <property type="match status" value="1"/>
</dbReference>
<sequence length="163" mass="17131">MRAEYWYMSAKIEASERSYKELFKAFPSRVCGARASPVLSDKSAVLILARGGSKSVRLKNIRNIGGRSLLGRTIITAKLAGFQDITVSTDHPLIALEGLRYAEVGERGSDIGDGGVGCRDGCGDDCSNRCSESSGDGFDAGYGDKSGGLDNDGSMGDDAGSSF</sequence>
<dbReference type="Proteomes" id="UP001153954">
    <property type="component" value="Unassembled WGS sequence"/>
</dbReference>
<comment type="caution">
    <text evidence="2">The sequence shown here is derived from an EMBL/GenBank/DDBJ whole genome shotgun (WGS) entry which is preliminary data.</text>
</comment>
<proteinExistence type="predicted"/>
<dbReference type="Pfam" id="PF02348">
    <property type="entry name" value="CTP_transf_3"/>
    <property type="match status" value="1"/>
</dbReference>
<evidence type="ECO:0000313" key="2">
    <source>
        <dbReference type="EMBL" id="CAH2106718.1"/>
    </source>
</evidence>
<dbReference type="PANTHER" id="PTHR21485">
    <property type="entry name" value="HAD SUPERFAMILY MEMBERS CMAS AND KDSC"/>
    <property type="match status" value="1"/>
</dbReference>
<dbReference type="PANTHER" id="PTHR21485:SF3">
    <property type="entry name" value="N-ACYLNEURAMINATE CYTIDYLYLTRANSFERASE"/>
    <property type="match status" value="1"/>
</dbReference>
<keyword evidence="3" id="KW-1185">Reference proteome</keyword>